<dbReference type="STRING" id="658187.LDG_5135"/>
<feature type="region of interest" description="Disordered" evidence="1">
    <location>
        <begin position="203"/>
        <end position="225"/>
    </location>
</feature>
<dbReference type="HOGENOM" id="CLU_1276325_0_0_6"/>
<feature type="domain" description="DUF5638" evidence="3">
    <location>
        <begin position="4"/>
        <end position="121"/>
    </location>
</feature>
<keyword evidence="2" id="KW-0472">Membrane</keyword>
<evidence type="ECO:0000313" key="4">
    <source>
        <dbReference type="EMBL" id="EHL32896.1"/>
    </source>
</evidence>
<sequence>MPFNHTKLEKRLSDCDEKLSALFNDVEISDAIKKHIQEVQTYYNLSYTKAQKGKTAEAIVTTYEEYVIHLENVKNGTYWYTTGRYTYEETLKSFNDAKAAMDYANDSRTIDAVKHNLANICALMFWASTALALYASVYLIALPMLIVQTALGIAMGITIGGFFLKSAANCIECFTGFKGFGRHSAEYEHENQLLNFLFKPAQTKSTPKPEAQPDQQDISTEIPCL</sequence>
<evidence type="ECO:0000256" key="2">
    <source>
        <dbReference type="SAM" id="Phobius"/>
    </source>
</evidence>
<dbReference type="EMBL" id="JH413793">
    <property type="protein sequence ID" value="EHL32896.1"/>
    <property type="molecule type" value="Genomic_DNA"/>
</dbReference>
<keyword evidence="2" id="KW-0812">Transmembrane</keyword>
<proteinExistence type="predicted"/>
<dbReference type="AlphaFoldDB" id="G9EIX8"/>
<dbReference type="OrthoDB" id="5650609at2"/>
<feature type="transmembrane region" description="Helical" evidence="2">
    <location>
        <begin position="117"/>
        <end position="139"/>
    </location>
</feature>
<evidence type="ECO:0000256" key="1">
    <source>
        <dbReference type="SAM" id="MobiDB-lite"/>
    </source>
</evidence>
<evidence type="ECO:0000259" key="3">
    <source>
        <dbReference type="Pfam" id="PF18688"/>
    </source>
</evidence>
<gene>
    <name evidence="4" type="ORF">LDG_5135</name>
</gene>
<accession>G9EIX8</accession>
<dbReference type="Proteomes" id="UP000002770">
    <property type="component" value="Unassembled WGS sequence"/>
</dbReference>
<reference evidence="4 5" key="1">
    <citation type="journal article" date="2011" name="BMC Genomics">
        <title>Insight into cross-talk between intra-amoebal pathogens.</title>
        <authorList>
            <person name="Gimenez G."/>
            <person name="Bertelli C."/>
            <person name="Moliner C."/>
            <person name="Robert C."/>
            <person name="Raoult D."/>
            <person name="Fournier P.E."/>
            <person name="Greub G."/>
        </authorList>
    </citation>
    <scope>NUCLEOTIDE SEQUENCE [LARGE SCALE GENOMIC DNA]</scope>
    <source>
        <strain evidence="4 5">LLAP12</strain>
    </source>
</reference>
<evidence type="ECO:0000313" key="5">
    <source>
        <dbReference type="Proteomes" id="UP000002770"/>
    </source>
</evidence>
<keyword evidence="5" id="KW-1185">Reference proteome</keyword>
<dbReference type="RefSeq" id="WP_006869125.1">
    <property type="nucleotide sequence ID" value="NZ_JH413793.1"/>
</dbReference>
<protein>
    <recommendedName>
        <fullName evidence="3">DUF5638 domain-containing protein</fullName>
    </recommendedName>
</protein>
<name>G9EIX8_9GAMM</name>
<dbReference type="InParanoid" id="G9EIX8"/>
<dbReference type="Pfam" id="PF18688">
    <property type="entry name" value="DUF5638"/>
    <property type="match status" value="1"/>
</dbReference>
<dbReference type="eggNOG" id="ENOG5031DZW">
    <property type="taxonomic scope" value="Bacteria"/>
</dbReference>
<feature type="transmembrane region" description="Helical" evidence="2">
    <location>
        <begin position="145"/>
        <end position="164"/>
    </location>
</feature>
<organism evidence="4 5">
    <name type="scientific">Legionella drancourtii LLAP12</name>
    <dbReference type="NCBI Taxonomy" id="658187"/>
    <lineage>
        <taxon>Bacteria</taxon>
        <taxon>Pseudomonadati</taxon>
        <taxon>Pseudomonadota</taxon>
        <taxon>Gammaproteobacteria</taxon>
        <taxon>Legionellales</taxon>
        <taxon>Legionellaceae</taxon>
        <taxon>Legionella</taxon>
    </lineage>
</organism>
<keyword evidence="2" id="KW-1133">Transmembrane helix</keyword>
<dbReference type="InterPro" id="IPR040737">
    <property type="entry name" value="DUF5638"/>
</dbReference>